<sequence length="274" mass="26853">MTMNRAACYLGLDLGATNAKAALVDDDGRVVRYASLALGPGAARLAPERVAAALASCAATAVAGDWRAVAGCGVGSPGLVAGGAVAGAANLFRGEAAPVPLRALVAAELRRAAGRRVACDLVNERAEARVAAAYADARAAGAEGARGARASCAEVFARAAAGDAAAAAVVDDAAAHVALGCLNLARVLDCDVVVRALGWTVLPSLDGRVALAAAGPHAGCIGAAAVARGAAAAARRRRRRAGAAALAALAAAAAAAVALRRQKSIRMLFPGGLR</sequence>
<gene>
    <name evidence="2" type="ORF">AURANDRAFT_68253</name>
</gene>
<feature type="transmembrane region" description="Helical" evidence="1">
    <location>
        <begin position="241"/>
        <end position="259"/>
    </location>
</feature>
<evidence type="ECO:0000313" key="2">
    <source>
        <dbReference type="EMBL" id="EGB03156.1"/>
    </source>
</evidence>
<evidence type="ECO:0000313" key="3">
    <source>
        <dbReference type="Proteomes" id="UP000002729"/>
    </source>
</evidence>
<name>F0YP04_AURAN</name>
<evidence type="ECO:0000256" key="1">
    <source>
        <dbReference type="SAM" id="Phobius"/>
    </source>
</evidence>
<dbReference type="InterPro" id="IPR043129">
    <property type="entry name" value="ATPase_NBD"/>
</dbReference>
<dbReference type="RefSeq" id="XP_009042149.1">
    <property type="nucleotide sequence ID" value="XM_009043901.1"/>
</dbReference>
<dbReference type="SUPFAM" id="SSF53067">
    <property type="entry name" value="Actin-like ATPase domain"/>
    <property type="match status" value="1"/>
</dbReference>
<keyword evidence="3" id="KW-1185">Reference proteome</keyword>
<dbReference type="Proteomes" id="UP000002729">
    <property type="component" value="Unassembled WGS sequence"/>
</dbReference>
<proteinExistence type="predicted"/>
<dbReference type="AlphaFoldDB" id="F0YP04"/>
<organism evidence="3">
    <name type="scientific">Aureococcus anophagefferens</name>
    <name type="common">Harmful bloom alga</name>
    <dbReference type="NCBI Taxonomy" id="44056"/>
    <lineage>
        <taxon>Eukaryota</taxon>
        <taxon>Sar</taxon>
        <taxon>Stramenopiles</taxon>
        <taxon>Ochrophyta</taxon>
        <taxon>Pelagophyceae</taxon>
        <taxon>Pelagomonadales</taxon>
        <taxon>Pelagomonadaceae</taxon>
        <taxon>Aureococcus</taxon>
    </lineage>
</organism>
<protein>
    <submittedName>
        <fullName evidence="2">Uncharacterized protein</fullName>
    </submittedName>
</protein>
<dbReference type="InParanoid" id="F0YP04"/>
<dbReference type="EMBL" id="GL833189">
    <property type="protein sequence ID" value="EGB03156.1"/>
    <property type="molecule type" value="Genomic_DNA"/>
</dbReference>
<keyword evidence="1" id="KW-0472">Membrane</keyword>
<reference evidence="2 3" key="1">
    <citation type="journal article" date="2011" name="Proc. Natl. Acad. Sci. U.S.A.">
        <title>Niche of harmful alga Aureococcus anophagefferens revealed through ecogenomics.</title>
        <authorList>
            <person name="Gobler C.J."/>
            <person name="Berry D.L."/>
            <person name="Dyhrman S.T."/>
            <person name="Wilhelm S.W."/>
            <person name="Salamov A."/>
            <person name="Lobanov A.V."/>
            <person name="Zhang Y."/>
            <person name="Collier J.L."/>
            <person name="Wurch L.L."/>
            <person name="Kustka A.B."/>
            <person name="Dill B.D."/>
            <person name="Shah M."/>
            <person name="VerBerkmoes N.C."/>
            <person name="Kuo A."/>
            <person name="Terry A."/>
            <person name="Pangilinan J."/>
            <person name="Lindquist E.A."/>
            <person name="Lucas S."/>
            <person name="Paulsen I.T."/>
            <person name="Hattenrath-Lehmann T.K."/>
            <person name="Talmage S.C."/>
            <person name="Walker E.A."/>
            <person name="Koch F."/>
            <person name="Burson A.M."/>
            <person name="Marcoval M.A."/>
            <person name="Tang Y.Z."/>
            <person name="Lecleir G.R."/>
            <person name="Coyne K.J."/>
            <person name="Berg G.M."/>
            <person name="Bertrand E.M."/>
            <person name="Saito M.A."/>
            <person name="Gladyshev V.N."/>
            <person name="Grigoriev I.V."/>
        </authorList>
    </citation>
    <scope>NUCLEOTIDE SEQUENCE [LARGE SCALE GENOMIC DNA]</scope>
    <source>
        <strain evidence="3">CCMP 1984</strain>
    </source>
</reference>
<dbReference type="Gene3D" id="3.30.420.40">
    <property type="match status" value="1"/>
</dbReference>
<dbReference type="KEGG" id="aaf:AURANDRAFT_68253"/>
<accession>F0YP04</accession>
<dbReference type="GeneID" id="20226688"/>
<keyword evidence="1" id="KW-1133">Transmembrane helix</keyword>
<keyword evidence="1" id="KW-0812">Transmembrane</keyword>